<gene>
    <name evidence="2" type="ORF">QWY31_15280</name>
</gene>
<reference evidence="2" key="1">
    <citation type="submission" date="2023-06" db="EMBL/GenBank/DDBJ databases">
        <title>Cytophagales bacterium Strain LB-30, isolated from soil.</title>
        <authorList>
            <person name="Liu B."/>
        </authorList>
    </citation>
    <scope>NUCLEOTIDE SEQUENCE</scope>
    <source>
        <strain evidence="2">LB-30</strain>
    </source>
</reference>
<organism evidence="2 3">
    <name type="scientific">Shiella aurantiaca</name>
    <dbReference type="NCBI Taxonomy" id="3058365"/>
    <lineage>
        <taxon>Bacteria</taxon>
        <taxon>Pseudomonadati</taxon>
        <taxon>Bacteroidota</taxon>
        <taxon>Cytophagia</taxon>
        <taxon>Cytophagales</taxon>
        <taxon>Shiellaceae</taxon>
        <taxon>Shiella</taxon>
    </lineage>
</organism>
<keyword evidence="1" id="KW-0472">Membrane</keyword>
<dbReference type="EMBL" id="JAUHJS010000008">
    <property type="protein sequence ID" value="MDN4166873.1"/>
    <property type="molecule type" value="Genomic_DNA"/>
</dbReference>
<keyword evidence="1" id="KW-1133">Transmembrane helix</keyword>
<evidence type="ECO:0000256" key="1">
    <source>
        <dbReference type="SAM" id="Phobius"/>
    </source>
</evidence>
<feature type="transmembrane region" description="Helical" evidence="1">
    <location>
        <begin position="6"/>
        <end position="31"/>
    </location>
</feature>
<dbReference type="Pfam" id="PF08570">
    <property type="entry name" value="DUF1761"/>
    <property type="match status" value="1"/>
</dbReference>
<accession>A0ABT8F8Q5</accession>
<feature type="transmembrane region" description="Helical" evidence="1">
    <location>
        <begin position="85"/>
        <end position="105"/>
    </location>
</feature>
<sequence length="135" mass="14700">MDMSTINWWAVLVAAVSCFAVGGIWYAPAVFGKAWMRENKLTDADVQGGNMAKIFGLAFLCGLIASVNLAFFMNDPSIGVQEGAMYGFLTGFGWVGTFVGMHYLYEQKSFTLWLINAGYSTVALTLMGVILGAWK</sequence>
<comment type="caution">
    <text evidence="2">The sequence shown here is derived from an EMBL/GenBank/DDBJ whole genome shotgun (WGS) entry which is preliminary data.</text>
</comment>
<keyword evidence="1" id="KW-0812">Transmembrane</keyword>
<name>A0ABT8F8Q5_9BACT</name>
<dbReference type="InterPro" id="IPR013879">
    <property type="entry name" value="DUF1761"/>
</dbReference>
<dbReference type="Proteomes" id="UP001168552">
    <property type="component" value="Unassembled WGS sequence"/>
</dbReference>
<feature type="transmembrane region" description="Helical" evidence="1">
    <location>
        <begin position="52"/>
        <end position="73"/>
    </location>
</feature>
<evidence type="ECO:0000313" key="2">
    <source>
        <dbReference type="EMBL" id="MDN4166873.1"/>
    </source>
</evidence>
<dbReference type="RefSeq" id="WP_320005408.1">
    <property type="nucleotide sequence ID" value="NZ_JAUHJS010000008.1"/>
</dbReference>
<evidence type="ECO:0000313" key="3">
    <source>
        <dbReference type="Proteomes" id="UP001168552"/>
    </source>
</evidence>
<keyword evidence="3" id="KW-1185">Reference proteome</keyword>
<proteinExistence type="predicted"/>
<feature type="transmembrane region" description="Helical" evidence="1">
    <location>
        <begin position="112"/>
        <end position="134"/>
    </location>
</feature>
<protein>
    <submittedName>
        <fullName evidence="2">DUF1761 domain-containing protein</fullName>
    </submittedName>
</protein>